<evidence type="ECO:0000313" key="1">
    <source>
        <dbReference type="EMBL" id="CAG8484205.1"/>
    </source>
</evidence>
<gene>
    <name evidence="1" type="ORF">CPELLU_LOCUS1665</name>
</gene>
<dbReference type="AlphaFoldDB" id="A0A9N8ZEL9"/>
<feature type="non-terminal residue" evidence="1">
    <location>
        <position position="1"/>
    </location>
</feature>
<reference evidence="1" key="1">
    <citation type="submission" date="2021-06" db="EMBL/GenBank/DDBJ databases">
        <authorList>
            <person name="Kallberg Y."/>
            <person name="Tangrot J."/>
            <person name="Rosling A."/>
        </authorList>
    </citation>
    <scope>NUCLEOTIDE SEQUENCE</scope>
    <source>
        <strain evidence="1">FL966</strain>
    </source>
</reference>
<comment type="caution">
    <text evidence="1">The sequence shown here is derived from an EMBL/GenBank/DDBJ whole genome shotgun (WGS) entry which is preliminary data.</text>
</comment>
<organism evidence="1 2">
    <name type="scientific">Cetraspora pellucida</name>
    <dbReference type="NCBI Taxonomy" id="1433469"/>
    <lineage>
        <taxon>Eukaryota</taxon>
        <taxon>Fungi</taxon>
        <taxon>Fungi incertae sedis</taxon>
        <taxon>Mucoromycota</taxon>
        <taxon>Glomeromycotina</taxon>
        <taxon>Glomeromycetes</taxon>
        <taxon>Diversisporales</taxon>
        <taxon>Gigasporaceae</taxon>
        <taxon>Cetraspora</taxon>
    </lineage>
</organism>
<protein>
    <submittedName>
        <fullName evidence="1">24700_t:CDS:1</fullName>
    </submittedName>
</protein>
<accession>A0A9N8ZEL9</accession>
<proteinExistence type="predicted"/>
<keyword evidence="2" id="KW-1185">Reference proteome</keyword>
<evidence type="ECO:0000313" key="2">
    <source>
        <dbReference type="Proteomes" id="UP000789759"/>
    </source>
</evidence>
<dbReference type="EMBL" id="CAJVQA010000649">
    <property type="protein sequence ID" value="CAG8484205.1"/>
    <property type="molecule type" value="Genomic_DNA"/>
</dbReference>
<dbReference type="OrthoDB" id="2447843at2759"/>
<sequence length="88" mass="10266">MDSSYISRDAYRNLAAINFHLPREYIIANEQNNLTQEIINKIQINLINMNKAINNPNLEEEPNYIDIIPDNIDTDTINVNEISRSEYI</sequence>
<feature type="non-terminal residue" evidence="1">
    <location>
        <position position="88"/>
    </location>
</feature>
<name>A0A9N8ZEL9_9GLOM</name>
<dbReference type="Proteomes" id="UP000789759">
    <property type="component" value="Unassembled WGS sequence"/>
</dbReference>